<accession>A0ABT6HTE5</accession>
<dbReference type="InterPro" id="IPR010982">
    <property type="entry name" value="Lambda_DNA-bd_dom_sf"/>
</dbReference>
<dbReference type="InterPro" id="IPR011990">
    <property type="entry name" value="TPR-like_helical_dom_sf"/>
</dbReference>
<comment type="caution">
    <text evidence="2">The sequence shown here is derived from an EMBL/GenBank/DDBJ whole genome shotgun (WGS) entry which is preliminary data.</text>
</comment>
<dbReference type="InterPro" id="IPR001387">
    <property type="entry name" value="Cro/C1-type_HTH"/>
</dbReference>
<reference evidence="2 3" key="1">
    <citation type="submission" date="2023-04" db="EMBL/GenBank/DDBJ databases">
        <title>Streptomyces chengmaiensis sp. nov. isolated from the stem of mangrove plant in Hainan.</title>
        <authorList>
            <person name="Huang X."/>
            <person name="Zhou S."/>
            <person name="Chu X."/>
            <person name="Xie Y."/>
            <person name="Lin Y."/>
        </authorList>
    </citation>
    <scope>NUCLEOTIDE SEQUENCE [LARGE SCALE GENOMIC DNA]</scope>
    <source>
        <strain evidence="2 3">HNM0663</strain>
    </source>
</reference>
<dbReference type="Gene3D" id="1.10.260.40">
    <property type="entry name" value="lambda repressor-like DNA-binding domains"/>
    <property type="match status" value="1"/>
</dbReference>
<dbReference type="SUPFAM" id="SSF48452">
    <property type="entry name" value="TPR-like"/>
    <property type="match status" value="1"/>
</dbReference>
<name>A0ABT6HTE5_9ACTN</name>
<dbReference type="EMBL" id="JARWBG010000034">
    <property type="protein sequence ID" value="MDH2391980.1"/>
    <property type="molecule type" value="Genomic_DNA"/>
</dbReference>
<sequence>MTATLETTVNTRGHTMTADFGTRLRALLADRGMSMRGAARALRYDVAYLSRVVNGRQHPSAQLAAALDELLDADGQLAALAERVTPPACPDGEPPGPASDIARMQESAAYLLVHADRYGGDTVAPAAVQVWRSAQSRLDSGEIPDKAQRRYLAAVSQAAQVAGWLLFDAGGWDAARRAFLEAHMLARHAGDRPRQWFALDMLAMLDTELSRPGETRRIAEELLSERRIPPRVALLAHMRRGRAHAQAGDRRHALADLDAAHGGLEESLHPRDPEWTWWVNHREVTGHAGHALLSLGSPDAAVRKLRSVLPQATPRGVMLYRIELLRSYATARAWSEAEEELQKITTLLGQIRSGRNRHLLQEALRTVDAASGAPARLLALSGEAAASVAG</sequence>
<dbReference type="PROSITE" id="PS50943">
    <property type="entry name" value="HTH_CROC1"/>
    <property type="match status" value="1"/>
</dbReference>
<keyword evidence="3" id="KW-1185">Reference proteome</keyword>
<evidence type="ECO:0000313" key="2">
    <source>
        <dbReference type="EMBL" id="MDH2391980.1"/>
    </source>
</evidence>
<dbReference type="Pfam" id="PF13560">
    <property type="entry name" value="HTH_31"/>
    <property type="match status" value="1"/>
</dbReference>
<evidence type="ECO:0000259" key="1">
    <source>
        <dbReference type="PROSITE" id="PS50943"/>
    </source>
</evidence>
<feature type="domain" description="HTH cro/C1-type" evidence="1">
    <location>
        <begin position="24"/>
        <end position="78"/>
    </location>
</feature>
<dbReference type="Proteomes" id="UP001223144">
    <property type="component" value="Unassembled WGS sequence"/>
</dbReference>
<organism evidence="2 3">
    <name type="scientific">Streptomyces chengmaiensis</name>
    <dbReference type="NCBI Taxonomy" id="3040919"/>
    <lineage>
        <taxon>Bacteria</taxon>
        <taxon>Bacillati</taxon>
        <taxon>Actinomycetota</taxon>
        <taxon>Actinomycetes</taxon>
        <taxon>Kitasatosporales</taxon>
        <taxon>Streptomycetaceae</taxon>
        <taxon>Streptomyces</taxon>
    </lineage>
</organism>
<gene>
    <name evidence="2" type="ORF">QCN29_25005</name>
</gene>
<evidence type="ECO:0000313" key="3">
    <source>
        <dbReference type="Proteomes" id="UP001223144"/>
    </source>
</evidence>
<proteinExistence type="predicted"/>
<dbReference type="SMART" id="SM00530">
    <property type="entry name" value="HTH_XRE"/>
    <property type="match status" value="1"/>
</dbReference>
<dbReference type="CDD" id="cd00093">
    <property type="entry name" value="HTH_XRE"/>
    <property type="match status" value="1"/>
</dbReference>
<dbReference type="RefSeq" id="WP_279930949.1">
    <property type="nucleotide sequence ID" value="NZ_JARWBG010000034.1"/>
</dbReference>
<dbReference type="Gene3D" id="1.25.40.10">
    <property type="entry name" value="Tetratricopeptide repeat domain"/>
    <property type="match status" value="1"/>
</dbReference>
<dbReference type="SUPFAM" id="SSF47413">
    <property type="entry name" value="lambda repressor-like DNA-binding domains"/>
    <property type="match status" value="1"/>
</dbReference>
<protein>
    <submittedName>
        <fullName evidence="2">Helix-turn-helix transcriptional regulator</fullName>
    </submittedName>
</protein>